<keyword evidence="2" id="KW-1185">Reference proteome</keyword>
<gene>
    <name evidence="1" type="ORF">D1O30_20200</name>
</gene>
<dbReference type="RefSeq" id="WP_123177890.1">
    <property type="nucleotide sequence ID" value="NZ_QWDD01000003.1"/>
</dbReference>
<evidence type="ECO:0000313" key="1">
    <source>
        <dbReference type="EMBL" id="RNJ48146.1"/>
    </source>
</evidence>
<sequence length="323" mass="35060">MQKLVWRVKLVADLGDEAAETEVEVARIERDEFTVPETLGLSLGEGKRLTAAIQTEMVRAQAATMGERFRCCAHCGSTLSSKGYRSVTFRSLFGDVPLRVRRLANCQCCREVADEPRSFSALTLERGIAPELAYVTAKFAALAPFAKVADLLAELLPVGGAVNAGTVRNRTRRVGEHIARLRPEGAADPDVDAVTPAVVIGLDGGYLRSRHRRPERNFEVLAGKVLNVDGSQHRFAFARNGNSASEFAEAVVSAGVRLGTPATVLCDGDPGLWKLQRQVMPEATLVLDWFHIAMRFEHALQAARGLGAGTFSDWRACKVVGSM</sequence>
<dbReference type="AlphaFoldDB" id="A0A3M9XK71"/>
<dbReference type="Proteomes" id="UP000268623">
    <property type="component" value="Unassembled WGS sequence"/>
</dbReference>
<dbReference type="EMBL" id="QWDD01000003">
    <property type="protein sequence ID" value="RNJ48146.1"/>
    <property type="molecule type" value="Genomic_DNA"/>
</dbReference>
<evidence type="ECO:0000313" key="2">
    <source>
        <dbReference type="Proteomes" id="UP000268623"/>
    </source>
</evidence>
<proteinExistence type="predicted"/>
<organism evidence="1 2">
    <name type="scientific">Methylocystis hirsuta</name>
    <dbReference type="NCBI Taxonomy" id="369798"/>
    <lineage>
        <taxon>Bacteria</taxon>
        <taxon>Pseudomonadati</taxon>
        <taxon>Pseudomonadota</taxon>
        <taxon>Alphaproteobacteria</taxon>
        <taxon>Hyphomicrobiales</taxon>
        <taxon>Methylocystaceae</taxon>
        <taxon>Methylocystis</taxon>
    </lineage>
</organism>
<reference evidence="1 2" key="1">
    <citation type="submission" date="2018-08" db="EMBL/GenBank/DDBJ databases">
        <title>Genome sequence of Methylocystis hirsuta CSC1, a methanotroph able to accumulate PHAs.</title>
        <authorList>
            <person name="Bordel S."/>
            <person name="Rodriguez E."/>
            <person name="Gancedo J."/>
            <person name="Munoz R."/>
        </authorList>
    </citation>
    <scope>NUCLEOTIDE SEQUENCE [LARGE SCALE GENOMIC DNA]</scope>
    <source>
        <strain evidence="1 2">CSC1</strain>
    </source>
</reference>
<comment type="caution">
    <text evidence="1">The sequence shown here is derived from an EMBL/GenBank/DDBJ whole genome shotgun (WGS) entry which is preliminary data.</text>
</comment>
<protein>
    <submittedName>
        <fullName evidence="1">Uncharacterized protein</fullName>
    </submittedName>
</protein>
<name>A0A3M9XK71_9HYPH</name>
<accession>A0A3M9XK71</accession>
<dbReference type="OrthoDB" id="8089897at2"/>